<organism evidence="2 3">
    <name type="scientific">Teladorsagia circumcincta</name>
    <name type="common">Brown stomach worm</name>
    <name type="synonym">Ostertagia circumcincta</name>
    <dbReference type="NCBI Taxonomy" id="45464"/>
    <lineage>
        <taxon>Eukaryota</taxon>
        <taxon>Metazoa</taxon>
        <taxon>Ecdysozoa</taxon>
        <taxon>Nematoda</taxon>
        <taxon>Chromadorea</taxon>
        <taxon>Rhabditida</taxon>
        <taxon>Rhabditina</taxon>
        <taxon>Rhabditomorpha</taxon>
        <taxon>Strongyloidea</taxon>
        <taxon>Trichostrongylidae</taxon>
        <taxon>Teladorsagia</taxon>
    </lineage>
</organism>
<proteinExistence type="predicted"/>
<dbReference type="OrthoDB" id="2113814at2759"/>
<accession>A0A2G9TAA0</accession>
<keyword evidence="3" id="KW-1185">Reference proteome</keyword>
<dbReference type="AlphaFoldDB" id="A0A2G9TAA0"/>
<feature type="non-terminal residue" evidence="2">
    <location>
        <position position="1"/>
    </location>
</feature>
<name>A0A2G9TAA0_TELCI</name>
<feature type="transmembrane region" description="Helical" evidence="1">
    <location>
        <begin position="50"/>
        <end position="77"/>
    </location>
</feature>
<evidence type="ECO:0000256" key="1">
    <source>
        <dbReference type="SAM" id="Phobius"/>
    </source>
</evidence>
<keyword evidence="1" id="KW-0472">Membrane</keyword>
<dbReference type="EMBL" id="KZ392249">
    <property type="protein sequence ID" value="PIO54808.1"/>
    <property type="molecule type" value="Genomic_DNA"/>
</dbReference>
<sequence>PVSVSLFFVTLILYGISAVVFAALVSSLFKTANTALKGRELSWSNSFEDGSFHFTAGAALVMLLVDIIWMSVAALFFDFMFSDSDFTFFKLPFGNSYLSSSAPRLEQDDGNNETDEGLLRTRAGISVQRLIKVWSSTGERAVDDMSLEAYVGQ</sequence>
<protein>
    <submittedName>
        <fullName evidence="2">Uncharacterized protein</fullName>
    </submittedName>
</protein>
<reference evidence="2 3" key="1">
    <citation type="submission" date="2015-09" db="EMBL/GenBank/DDBJ databases">
        <title>Draft genome of the parasitic nematode Teladorsagia circumcincta isolate WARC Sus (inbred).</title>
        <authorList>
            <person name="Mitreva M."/>
        </authorList>
    </citation>
    <scope>NUCLEOTIDE SEQUENCE [LARGE SCALE GENOMIC DNA]</scope>
    <source>
        <strain evidence="2 3">S</strain>
    </source>
</reference>
<feature type="non-terminal residue" evidence="2">
    <location>
        <position position="153"/>
    </location>
</feature>
<keyword evidence="1" id="KW-1133">Transmembrane helix</keyword>
<feature type="transmembrane region" description="Helical" evidence="1">
    <location>
        <begin position="6"/>
        <end position="29"/>
    </location>
</feature>
<evidence type="ECO:0000313" key="2">
    <source>
        <dbReference type="EMBL" id="PIO54808.1"/>
    </source>
</evidence>
<dbReference type="Proteomes" id="UP000230423">
    <property type="component" value="Unassembled WGS sequence"/>
</dbReference>
<gene>
    <name evidence="2" type="ORF">TELCIR_23819</name>
</gene>
<keyword evidence="1" id="KW-0812">Transmembrane</keyword>
<evidence type="ECO:0000313" key="3">
    <source>
        <dbReference type="Proteomes" id="UP000230423"/>
    </source>
</evidence>